<protein>
    <recommendedName>
        <fullName evidence="5">Pentatricopeptide repeat-containing protein</fullName>
    </recommendedName>
</protein>
<evidence type="ECO:0008006" key="5">
    <source>
        <dbReference type="Google" id="ProtNLM"/>
    </source>
</evidence>
<dbReference type="PANTHER" id="PTHR47913">
    <property type="entry name" value="OS01G0167750 PROTEIN"/>
    <property type="match status" value="1"/>
</dbReference>
<comment type="caution">
    <text evidence="3">The sequence shown here is derived from an EMBL/GenBank/DDBJ whole genome shotgun (WGS) entry which is preliminary data.</text>
</comment>
<reference evidence="3" key="1">
    <citation type="submission" date="2023-05" db="EMBL/GenBank/DDBJ databases">
        <title>Nepenthes gracilis genome sequencing.</title>
        <authorList>
            <person name="Fukushima K."/>
        </authorList>
    </citation>
    <scope>NUCLEOTIDE SEQUENCE</scope>
    <source>
        <strain evidence="3">SING2019-196</strain>
    </source>
</reference>
<dbReference type="Pfam" id="PF13041">
    <property type="entry name" value="PPR_2"/>
    <property type="match status" value="1"/>
</dbReference>
<dbReference type="InterPro" id="IPR011990">
    <property type="entry name" value="TPR-like_helical_dom_sf"/>
</dbReference>
<dbReference type="EMBL" id="BSYO01000001">
    <property type="protein sequence ID" value="GMG98874.1"/>
    <property type="molecule type" value="Genomic_DNA"/>
</dbReference>
<dbReference type="PANTHER" id="PTHR47913:SF1">
    <property type="entry name" value="OS01G0167750 PROTEIN"/>
    <property type="match status" value="1"/>
</dbReference>
<sequence length="151" mass="17005">MDIVEEMLLCGVHPDIQTFSGLMHHFANEGDFRTVQKLLTIVRQCGVQPDAYMYKILIHAYCKCERAALALRLFEEMRNSSLLPDLATKSLLVKSLWKEGKLREAAIVEENCEEINDILPLALPGHLFTVSSTDLTRVFKIYSSSFTAAGL</sequence>
<dbReference type="PROSITE" id="PS51375">
    <property type="entry name" value="PPR"/>
    <property type="match status" value="2"/>
</dbReference>
<gene>
    <name evidence="3" type="ORF">Nepgr_000714</name>
</gene>
<accession>A0AAD3P210</accession>
<dbReference type="Gene3D" id="1.25.40.10">
    <property type="entry name" value="Tetratricopeptide repeat domain"/>
    <property type="match status" value="1"/>
</dbReference>
<name>A0AAD3P210_NEPGR</name>
<dbReference type="NCBIfam" id="TIGR00756">
    <property type="entry name" value="PPR"/>
    <property type="match status" value="1"/>
</dbReference>
<evidence type="ECO:0000256" key="2">
    <source>
        <dbReference type="PROSITE-ProRule" id="PRU00708"/>
    </source>
</evidence>
<evidence type="ECO:0000313" key="4">
    <source>
        <dbReference type="Proteomes" id="UP001279734"/>
    </source>
</evidence>
<feature type="repeat" description="PPR" evidence="2">
    <location>
        <begin position="50"/>
        <end position="84"/>
    </location>
</feature>
<dbReference type="InterPro" id="IPR044175">
    <property type="entry name" value="At5g66631-like"/>
</dbReference>
<dbReference type="InterPro" id="IPR002885">
    <property type="entry name" value="PPR_rpt"/>
</dbReference>
<feature type="repeat" description="PPR" evidence="2">
    <location>
        <begin position="15"/>
        <end position="49"/>
    </location>
</feature>
<dbReference type="Proteomes" id="UP001279734">
    <property type="component" value="Unassembled WGS sequence"/>
</dbReference>
<evidence type="ECO:0000256" key="1">
    <source>
        <dbReference type="ARBA" id="ARBA00022737"/>
    </source>
</evidence>
<dbReference type="AlphaFoldDB" id="A0AAD3P210"/>
<proteinExistence type="predicted"/>
<keyword evidence="1" id="KW-0677">Repeat</keyword>
<organism evidence="3 4">
    <name type="scientific">Nepenthes gracilis</name>
    <name type="common">Slender pitcher plant</name>
    <dbReference type="NCBI Taxonomy" id="150966"/>
    <lineage>
        <taxon>Eukaryota</taxon>
        <taxon>Viridiplantae</taxon>
        <taxon>Streptophyta</taxon>
        <taxon>Embryophyta</taxon>
        <taxon>Tracheophyta</taxon>
        <taxon>Spermatophyta</taxon>
        <taxon>Magnoliopsida</taxon>
        <taxon>eudicotyledons</taxon>
        <taxon>Gunneridae</taxon>
        <taxon>Pentapetalae</taxon>
        <taxon>Caryophyllales</taxon>
        <taxon>Nepenthaceae</taxon>
        <taxon>Nepenthes</taxon>
    </lineage>
</organism>
<evidence type="ECO:0000313" key="3">
    <source>
        <dbReference type="EMBL" id="GMG98874.1"/>
    </source>
</evidence>
<keyword evidence="4" id="KW-1185">Reference proteome</keyword>